<reference evidence="2" key="1">
    <citation type="journal article" date="2017" name="bioRxiv">
        <title>Comparative analysis of the genomes of Stylophora pistillata and Acropora digitifera provides evidence for extensive differences between species of corals.</title>
        <authorList>
            <person name="Voolstra C.R."/>
            <person name="Li Y."/>
            <person name="Liew Y.J."/>
            <person name="Baumgarten S."/>
            <person name="Zoccola D."/>
            <person name="Flot J.-F."/>
            <person name="Tambutte S."/>
            <person name="Allemand D."/>
            <person name="Aranda M."/>
        </authorList>
    </citation>
    <scope>NUCLEOTIDE SEQUENCE [LARGE SCALE GENOMIC DNA]</scope>
</reference>
<protein>
    <recommendedName>
        <fullName evidence="3">HECT domain-containing protein</fullName>
    </recommendedName>
</protein>
<comment type="caution">
    <text evidence="1">The sequence shown here is derived from an EMBL/GenBank/DDBJ whole genome shotgun (WGS) entry which is preliminary data.</text>
</comment>
<accession>A0A2B4RRC0</accession>
<organism evidence="1 2">
    <name type="scientific">Stylophora pistillata</name>
    <name type="common">Smooth cauliflower coral</name>
    <dbReference type="NCBI Taxonomy" id="50429"/>
    <lineage>
        <taxon>Eukaryota</taxon>
        <taxon>Metazoa</taxon>
        <taxon>Cnidaria</taxon>
        <taxon>Anthozoa</taxon>
        <taxon>Hexacorallia</taxon>
        <taxon>Scleractinia</taxon>
        <taxon>Astrocoeniina</taxon>
        <taxon>Pocilloporidae</taxon>
        <taxon>Stylophora</taxon>
    </lineage>
</organism>
<name>A0A2B4RRC0_STYPI</name>
<proteinExistence type="predicted"/>
<evidence type="ECO:0000313" key="2">
    <source>
        <dbReference type="Proteomes" id="UP000225706"/>
    </source>
</evidence>
<sequence>MLDARGGPEAGRSRGVLLDVLTRFWQEFFTALTIGGNEKIPYIRHDLQKAEWQAIERALVYGYQKMKYFPLQVSHLFVASSLFGEESITPDFLLKSFREYIAEEDREVLDMCLRDDFDLQDDDGNDNDDVLKFLSPFKCFRIPNKDSIISIISELAHQELIQKPRYVLNCWAPILDVPRCDHSFQTLEGLDQLYKSKRPIAKKTVKLLQGEQATDAERQSLDYLKKFVKSLEGKALSMFLRFCTGRDVITCDSIRICFSSLEGLQRRPVARTCVPIRELPLVLRATIDQFLYYPFFLRSLNDTLQHLTANTCTAMICYTTSSQLFVLITPRKRH</sequence>
<gene>
    <name evidence="1" type="ORF">AWC38_SpisGene16501</name>
</gene>
<dbReference type="AlphaFoldDB" id="A0A2B4RRC0"/>
<dbReference type="OrthoDB" id="5980264at2759"/>
<evidence type="ECO:0000313" key="1">
    <source>
        <dbReference type="EMBL" id="PFX19100.1"/>
    </source>
</evidence>
<keyword evidence="2" id="KW-1185">Reference proteome</keyword>
<evidence type="ECO:0008006" key="3">
    <source>
        <dbReference type="Google" id="ProtNLM"/>
    </source>
</evidence>
<dbReference type="EMBL" id="LSMT01000377">
    <property type="protein sequence ID" value="PFX19100.1"/>
    <property type="molecule type" value="Genomic_DNA"/>
</dbReference>
<dbReference type="Proteomes" id="UP000225706">
    <property type="component" value="Unassembled WGS sequence"/>
</dbReference>